<dbReference type="GO" id="GO:0046872">
    <property type="term" value="F:metal ion binding"/>
    <property type="evidence" value="ECO:0007669"/>
    <property type="project" value="UniProtKB-KW"/>
</dbReference>
<dbReference type="OrthoDB" id="4369647at2759"/>
<name>A0A9N9VD28_9HYPO</name>
<reference evidence="8" key="1">
    <citation type="submission" date="2021-10" db="EMBL/GenBank/DDBJ databases">
        <authorList>
            <person name="Piombo E."/>
        </authorList>
    </citation>
    <scope>NUCLEOTIDE SEQUENCE</scope>
</reference>
<keyword evidence="6" id="KW-0804">Transcription</keyword>
<dbReference type="GO" id="GO:0000981">
    <property type="term" value="F:DNA-binding transcription factor activity, RNA polymerase II-specific"/>
    <property type="evidence" value="ECO:0007669"/>
    <property type="project" value="TreeGrafter"/>
</dbReference>
<gene>
    <name evidence="8" type="ORF">CRHIZ90672A_00011091</name>
</gene>
<dbReference type="GO" id="GO:0043565">
    <property type="term" value="F:sequence-specific DNA binding"/>
    <property type="evidence" value="ECO:0007669"/>
    <property type="project" value="TreeGrafter"/>
</dbReference>
<evidence type="ECO:0000256" key="3">
    <source>
        <dbReference type="ARBA" id="ARBA00022833"/>
    </source>
</evidence>
<dbReference type="PANTHER" id="PTHR47782:SF12">
    <property type="entry name" value="ZN(II)2CYS6 TRANSCRIPTION FACTOR (EUROFUNG)"/>
    <property type="match status" value="1"/>
</dbReference>
<evidence type="ECO:0000256" key="7">
    <source>
        <dbReference type="ARBA" id="ARBA00023242"/>
    </source>
</evidence>
<organism evidence="8 9">
    <name type="scientific">Clonostachys rhizophaga</name>
    <dbReference type="NCBI Taxonomy" id="160324"/>
    <lineage>
        <taxon>Eukaryota</taxon>
        <taxon>Fungi</taxon>
        <taxon>Dikarya</taxon>
        <taxon>Ascomycota</taxon>
        <taxon>Pezizomycotina</taxon>
        <taxon>Sordariomycetes</taxon>
        <taxon>Hypocreomycetidae</taxon>
        <taxon>Hypocreales</taxon>
        <taxon>Bionectriaceae</taxon>
        <taxon>Clonostachys</taxon>
    </lineage>
</organism>
<keyword evidence="9" id="KW-1185">Reference proteome</keyword>
<dbReference type="GO" id="GO:0045944">
    <property type="term" value="P:positive regulation of transcription by RNA polymerase II"/>
    <property type="evidence" value="ECO:0007669"/>
    <property type="project" value="TreeGrafter"/>
</dbReference>
<protein>
    <submittedName>
        <fullName evidence="8">Uncharacterized protein</fullName>
    </submittedName>
</protein>
<comment type="subcellular location">
    <subcellularLocation>
        <location evidence="1">Nucleus</location>
    </subcellularLocation>
</comment>
<dbReference type="CDD" id="cd12148">
    <property type="entry name" value="fungal_TF_MHR"/>
    <property type="match status" value="1"/>
</dbReference>
<evidence type="ECO:0000313" key="8">
    <source>
        <dbReference type="EMBL" id="CAH0021252.1"/>
    </source>
</evidence>
<evidence type="ECO:0000256" key="1">
    <source>
        <dbReference type="ARBA" id="ARBA00004123"/>
    </source>
</evidence>
<sequence length="215" mass="23385">MFFCIECLVEDNATGQPRPRNYVQELERKIAHLQGVLSQAGPGHNVQQSSCNGEASCNLQTQTQANDLPLEYDTPRVSASPHEQEPPDKLSNDVAWLCVKTAGQDSEYLGPTSAVSLARVVSSAMKLPKGGGSAGYDEGIGSTRTHTVPAHRVNGITSAPASHRAMLATVYLENIHPQYPFLHWPTFEEWQNVSTETGFSESRAVPSFFLCMVGP</sequence>
<evidence type="ECO:0000313" key="9">
    <source>
        <dbReference type="Proteomes" id="UP000696573"/>
    </source>
</evidence>
<dbReference type="AlphaFoldDB" id="A0A9N9VD28"/>
<keyword evidence="2" id="KW-0479">Metal-binding</keyword>
<dbReference type="PANTHER" id="PTHR47782">
    <property type="entry name" value="ZN(II)2CYS6 TRANSCRIPTION FACTOR (EUROFUNG)-RELATED"/>
    <property type="match status" value="1"/>
</dbReference>
<comment type="caution">
    <text evidence="8">The sequence shown here is derived from an EMBL/GenBank/DDBJ whole genome shotgun (WGS) entry which is preliminary data.</text>
</comment>
<dbReference type="GO" id="GO:0005634">
    <property type="term" value="C:nucleus"/>
    <property type="evidence" value="ECO:0007669"/>
    <property type="project" value="UniProtKB-SubCell"/>
</dbReference>
<evidence type="ECO:0000256" key="6">
    <source>
        <dbReference type="ARBA" id="ARBA00023163"/>
    </source>
</evidence>
<keyword evidence="7" id="KW-0539">Nucleus</keyword>
<evidence type="ECO:0000256" key="5">
    <source>
        <dbReference type="ARBA" id="ARBA00023125"/>
    </source>
</evidence>
<accession>A0A9N9VD28</accession>
<evidence type="ECO:0000256" key="4">
    <source>
        <dbReference type="ARBA" id="ARBA00023015"/>
    </source>
</evidence>
<dbReference type="Proteomes" id="UP000696573">
    <property type="component" value="Unassembled WGS sequence"/>
</dbReference>
<evidence type="ECO:0000256" key="2">
    <source>
        <dbReference type="ARBA" id="ARBA00022723"/>
    </source>
</evidence>
<dbReference type="InterPro" id="IPR052202">
    <property type="entry name" value="Yeast_MetPath_Reg"/>
</dbReference>
<keyword evidence="5" id="KW-0238">DNA-binding</keyword>
<dbReference type="EMBL" id="CABFNQ020000653">
    <property type="protein sequence ID" value="CAH0021252.1"/>
    <property type="molecule type" value="Genomic_DNA"/>
</dbReference>
<keyword evidence="4" id="KW-0805">Transcription regulation</keyword>
<proteinExistence type="predicted"/>
<keyword evidence="3" id="KW-0862">Zinc</keyword>